<dbReference type="RefSeq" id="WP_074963973.1">
    <property type="nucleotide sequence ID" value="NZ_FONS01000004.1"/>
</dbReference>
<dbReference type="AlphaFoldDB" id="A0A1I2F5T8"/>
<evidence type="ECO:0000313" key="3">
    <source>
        <dbReference type="EMBL" id="SFE99911.1"/>
    </source>
</evidence>
<dbReference type="STRING" id="34086.SAMN04488084_102449"/>
<gene>
    <name evidence="3" type="ORF">SAMN03003324_02019</name>
</gene>
<protein>
    <submittedName>
        <fullName evidence="3">Peroxiredoxin</fullName>
    </submittedName>
</protein>
<feature type="signal peptide" evidence="1">
    <location>
        <begin position="1"/>
        <end position="21"/>
    </location>
</feature>
<dbReference type="PROSITE" id="PS51352">
    <property type="entry name" value="THIOREDOXIN_2"/>
    <property type="match status" value="1"/>
</dbReference>
<dbReference type="Pfam" id="PF08534">
    <property type="entry name" value="Redoxin"/>
    <property type="match status" value="1"/>
</dbReference>
<reference evidence="3 4" key="1">
    <citation type="submission" date="2016-10" db="EMBL/GenBank/DDBJ databases">
        <authorList>
            <person name="de Groot N.N."/>
        </authorList>
    </citation>
    <scope>NUCLEOTIDE SEQUENCE [LARGE SCALE GENOMIC DNA]</scope>
    <source>
        <strain evidence="3 4">ATCC 51969</strain>
    </source>
</reference>
<sequence>MKYPKIILLSSLMGIAFYATAQNQPKKGNWRASIQREDGKSIVFNLEAAEVKGKNVFYIVNEPEKMLISNITRKQDSLFLDLPFFESEFRVRLIGTDSLSGSWVRKGIQKDIVLPFTATAKNPERFKAEHGAANSSVQGKWKVSFIRGGKARPAIGQFIQQGNKVSGSILTPSGDYRYLAGIVTGNKLKLSTFDGVHAMVLDADLNKDQLSNGHLYSGMAGYEEWTAVKDENAKLEAAQTSLKDGESGHLNFSFKDLDGKQVSINDSRFKNKVVIVQLLGSWCPNCMDETAFLSDYYKQNKNRGIEVIGLAYEYTGDLKRSKASLQKFRDRFDVQYPILITPTTVTDSLRTEKTLPQLTGIKVFPTSLILDKTGKVVEIHTDFYGPGTGEYYTRYKDEFEHTITRLLKE</sequence>
<evidence type="ECO:0000256" key="1">
    <source>
        <dbReference type="SAM" id="SignalP"/>
    </source>
</evidence>
<name>A0A1I2F5T8_9SPHI</name>
<dbReference type="PANTHER" id="PTHR42852:SF13">
    <property type="entry name" value="PROTEIN DIPZ"/>
    <property type="match status" value="1"/>
</dbReference>
<dbReference type="CDD" id="cd02966">
    <property type="entry name" value="TlpA_like_family"/>
    <property type="match status" value="1"/>
</dbReference>
<accession>A0A1I2F5T8</accession>
<dbReference type="PANTHER" id="PTHR42852">
    <property type="entry name" value="THIOL:DISULFIDE INTERCHANGE PROTEIN DSBE"/>
    <property type="match status" value="1"/>
</dbReference>
<dbReference type="Proteomes" id="UP000183129">
    <property type="component" value="Unassembled WGS sequence"/>
</dbReference>
<organism evidence="3 4">
    <name type="scientific">Pedobacter antarcticus</name>
    <dbReference type="NCBI Taxonomy" id="34086"/>
    <lineage>
        <taxon>Bacteria</taxon>
        <taxon>Pseudomonadati</taxon>
        <taxon>Bacteroidota</taxon>
        <taxon>Sphingobacteriia</taxon>
        <taxon>Sphingobacteriales</taxon>
        <taxon>Sphingobacteriaceae</taxon>
        <taxon>Pedobacter</taxon>
    </lineage>
</organism>
<dbReference type="SUPFAM" id="SSF52833">
    <property type="entry name" value="Thioredoxin-like"/>
    <property type="match status" value="1"/>
</dbReference>
<dbReference type="InterPro" id="IPR013740">
    <property type="entry name" value="Redoxin"/>
</dbReference>
<dbReference type="Gene3D" id="3.40.30.10">
    <property type="entry name" value="Glutaredoxin"/>
    <property type="match status" value="1"/>
</dbReference>
<proteinExistence type="predicted"/>
<dbReference type="InterPro" id="IPR050553">
    <property type="entry name" value="Thioredoxin_ResA/DsbE_sf"/>
</dbReference>
<dbReference type="InterPro" id="IPR013766">
    <property type="entry name" value="Thioredoxin_domain"/>
</dbReference>
<dbReference type="EMBL" id="FONS01000004">
    <property type="protein sequence ID" value="SFE99911.1"/>
    <property type="molecule type" value="Genomic_DNA"/>
</dbReference>
<feature type="domain" description="Thioredoxin" evidence="2">
    <location>
        <begin position="243"/>
        <end position="401"/>
    </location>
</feature>
<keyword evidence="1" id="KW-0732">Signal</keyword>
<dbReference type="InterPro" id="IPR036249">
    <property type="entry name" value="Thioredoxin-like_sf"/>
</dbReference>
<evidence type="ECO:0000259" key="2">
    <source>
        <dbReference type="PROSITE" id="PS51352"/>
    </source>
</evidence>
<evidence type="ECO:0000313" key="4">
    <source>
        <dbReference type="Proteomes" id="UP000183129"/>
    </source>
</evidence>
<dbReference type="GO" id="GO:0016491">
    <property type="term" value="F:oxidoreductase activity"/>
    <property type="evidence" value="ECO:0007669"/>
    <property type="project" value="InterPro"/>
</dbReference>
<feature type="chain" id="PRO_5010184003" evidence="1">
    <location>
        <begin position="22"/>
        <end position="409"/>
    </location>
</feature>